<reference evidence="6 7" key="1">
    <citation type="journal article" date="2016" name="Nat. Commun.">
        <title>Thousands of microbial genomes shed light on interconnected biogeochemical processes in an aquifer system.</title>
        <authorList>
            <person name="Anantharaman K."/>
            <person name="Brown C.T."/>
            <person name="Hug L.A."/>
            <person name="Sharon I."/>
            <person name="Castelle C.J."/>
            <person name="Probst A.J."/>
            <person name="Thomas B.C."/>
            <person name="Singh A."/>
            <person name="Wilkins M.J."/>
            <person name="Karaoz U."/>
            <person name="Brodie E.L."/>
            <person name="Williams K.H."/>
            <person name="Hubbard S.S."/>
            <person name="Banfield J.F."/>
        </authorList>
    </citation>
    <scope>NUCLEOTIDE SEQUENCE [LARGE SCALE GENOMIC DNA]</scope>
    <source>
        <strain evidence="7">RIFCSPLOWO2_12_FULL_64_10</strain>
    </source>
</reference>
<keyword evidence="3 5" id="KW-0694">RNA-binding</keyword>
<dbReference type="PANTHER" id="PTHR11761:SF3">
    <property type="entry name" value="LARGE RIBOSOMAL SUBUNIT PROTEIN UL14M"/>
    <property type="match status" value="1"/>
</dbReference>
<comment type="caution">
    <text evidence="6">The sequence shown here is derived from an EMBL/GenBank/DDBJ whole genome shotgun (WGS) entry which is preliminary data.</text>
</comment>
<dbReference type="NCBIfam" id="TIGR01067">
    <property type="entry name" value="rplN_bact"/>
    <property type="match status" value="1"/>
</dbReference>
<evidence type="ECO:0000256" key="5">
    <source>
        <dbReference type="RuleBase" id="RU003950"/>
    </source>
</evidence>
<evidence type="ECO:0000256" key="1">
    <source>
        <dbReference type="ARBA" id="ARBA00022980"/>
    </source>
</evidence>
<dbReference type="PROSITE" id="PS00049">
    <property type="entry name" value="RIBOSOMAL_L14"/>
    <property type="match status" value="1"/>
</dbReference>
<proteinExistence type="inferred from homology"/>
<dbReference type="InterPro" id="IPR005745">
    <property type="entry name" value="Ribosomal_uL14_bac-type"/>
</dbReference>
<comment type="similarity">
    <text evidence="3 4">Belongs to the universal ribosomal protein uL14 family.</text>
</comment>
<comment type="subunit">
    <text evidence="3">Part of the 50S ribosomal subunit. Forms a cluster with proteins L3 and L19. In the 70S ribosome, L14 and L19 interact and together make contacts with the 16S rRNA in bridges B5 and B8.</text>
</comment>
<protein>
    <recommendedName>
        <fullName evidence="3">Large ribosomal subunit protein uL14</fullName>
    </recommendedName>
</protein>
<dbReference type="Gene3D" id="2.40.150.20">
    <property type="entry name" value="Ribosomal protein L14"/>
    <property type="match status" value="1"/>
</dbReference>
<dbReference type="EMBL" id="MFKF01000354">
    <property type="protein sequence ID" value="OGG45943.1"/>
    <property type="molecule type" value="Genomic_DNA"/>
</dbReference>
<dbReference type="GO" id="GO:0003735">
    <property type="term" value="F:structural constituent of ribosome"/>
    <property type="evidence" value="ECO:0007669"/>
    <property type="project" value="InterPro"/>
</dbReference>
<keyword evidence="3 5" id="KW-0699">rRNA-binding</keyword>
<dbReference type="Proteomes" id="UP000178606">
    <property type="component" value="Unassembled WGS sequence"/>
</dbReference>
<dbReference type="GO" id="GO:0006412">
    <property type="term" value="P:translation"/>
    <property type="evidence" value="ECO:0007669"/>
    <property type="project" value="UniProtKB-UniRule"/>
</dbReference>
<keyword evidence="2 3" id="KW-0687">Ribonucleoprotein</keyword>
<dbReference type="GO" id="GO:0022625">
    <property type="term" value="C:cytosolic large ribosomal subunit"/>
    <property type="evidence" value="ECO:0007669"/>
    <property type="project" value="TreeGrafter"/>
</dbReference>
<gene>
    <name evidence="3" type="primary">rplN</name>
    <name evidence="6" type="ORF">A3F84_24360</name>
</gene>
<accession>A0A1F6C9T5</accession>
<name>A0A1F6C9T5_HANXR</name>
<dbReference type="Pfam" id="PF00238">
    <property type="entry name" value="Ribosomal_L14"/>
    <property type="match status" value="1"/>
</dbReference>
<comment type="function">
    <text evidence="3 5">Binds to 23S rRNA. Forms part of two intersubunit bridges in the 70S ribosome.</text>
</comment>
<dbReference type="PANTHER" id="PTHR11761">
    <property type="entry name" value="50S/60S RIBOSOMAL PROTEIN L14/L23"/>
    <property type="match status" value="1"/>
</dbReference>
<dbReference type="SUPFAM" id="SSF50193">
    <property type="entry name" value="Ribosomal protein L14"/>
    <property type="match status" value="1"/>
</dbReference>
<dbReference type="CDD" id="cd00337">
    <property type="entry name" value="Ribosomal_uL14"/>
    <property type="match status" value="1"/>
</dbReference>
<dbReference type="AlphaFoldDB" id="A0A1F6C9T5"/>
<evidence type="ECO:0000256" key="4">
    <source>
        <dbReference type="RuleBase" id="RU003949"/>
    </source>
</evidence>
<evidence type="ECO:0000313" key="6">
    <source>
        <dbReference type="EMBL" id="OGG45943.1"/>
    </source>
</evidence>
<evidence type="ECO:0000256" key="3">
    <source>
        <dbReference type="HAMAP-Rule" id="MF_01367"/>
    </source>
</evidence>
<dbReference type="InterPro" id="IPR000218">
    <property type="entry name" value="Ribosomal_uL14"/>
</dbReference>
<evidence type="ECO:0000313" key="7">
    <source>
        <dbReference type="Proteomes" id="UP000178606"/>
    </source>
</evidence>
<dbReference type="HAMAP" id="MF_01367">
    <property type="entry name" value="Ribosomal_uL14"/>
    <property type="match status" value="1"/>
</dbReference>
<dbReference type="InterPro" id="IPR019972">
    <property type="entry name" value="Ribosomal_uL14_CS"/>
</dbReference>
<dbReference type="InterPro" id="IPR036853">
    <property type="entry name" value="Ribosomal_uL14_sf"/>
</dbReference>
<sequence>MLQVKSLLDVADNSGARAVAIFGVLGFSSKRYARVGDIVRGSVKKALPGSPLKRGDKVKGVVVRTRNPFKRNDGTWIRFDSNALVILDDELKPRGTRVFGAVPRELRQNFMRIITLAAEVV</sequence>
<organism evidence="6 7">
    <name type="scientific">Handelsmanbacteria sp. (strain RIFCSPLOWO2_12_FULL_64_10)</name>
    <dbReference type="NCBI Taxonomy" id="1817868"/>
    <lineage>
        <taxon>Bacteria</taxon>
        <taxon>Candidatus Handelsmaniibacteriota</taxon>
    </lineage>
</organism>
<dbReference type="GO" id="GO:0070180">
    <property type="term" value="F:large ribosomal subunit rRNA binding"/>
    <property type="evidence" value="ECO:0007669"/>
    <property type="project" value="TreeGrafter"/>
</dbReference>
<keyword evidence="1 3" id="KW-0689">Ribosomal protein</keyword>
<dbReference type="SMART" id="SM01374">
    <property type="entry name" value="Ribosomal_L14"/>
    <property type="match status" value="1"/>
</dbReference>
<evidence type="ECO:0000256" key="2">
    <source>
        <dbReference type="ARBA" id="ARBA00023274"/>
    </source>
</evidence>